<evidence type="ECO:0000313" key="4">
    <source>
        <dbReference type="EMBL" id="CAB4687637.1"/>
    </source>
</evidence>
<evidence type="ECO:0000313" key="3">
    <source>
        <dbReference type="EMBL" id="CAB4664500.1"/>
    </source>
</evidence>
<dbReference type="InterPro" id="IPR027417">
    <property type="entry name" value="P-loop_NTPase"/>
</dbReference>
<dbReference type="GO" id="GO:0004140">
    <property type="term" value="F:dephospho-CoA kinase activity"/>
    <property type="evidence" value="ECO:0007669"/>
    <property type="project" value="InterPro"/>
</dbReference>
<dbReference type="AlphaFoldDB" id="A0A6J6LRK4"/>
<dbReference type="PROSITE" id="PS51219">
    <property type="entry name" value="DPCK"/>
    <property type="match status" value="1"/>
</dbReference>
<dbReference type="GO" id="GO:0015937">
    <property type="term" value="P:coenzyme A biosynthetic process"/>
    <property type="evidence" value="ECO:0007669"/>
    <property type="project" value="InterPro"/>
</dbReference>
<dbReference type="NCBIfam" id="NF002879">
    <property type="entry name" value="PRK03333.1"/>
    <property type="match status" value="1"/>
</dbReference>
<evidence type="ECO:0000256" key="1">
    <source>
        <dbReference type="ARBA" id="ARBA00022741"/>
    </source>
</evidence>
<dbReference type="Gene3D" id="3.40.50.300">
    <property type="entry name" value="P-loop containing nucleotide triphosphate hydrolases"/>
    <property type="match status" value="1"/>
</dbReference>
<sequence>MLLIGLSGGIGAGKSLACAAFAQAGALVIDSDLIAREVVAIGTPGLAEIQLRFGHEILNPDGSLNRASLADIVFNDEGARADLERITHPRIVRIFQERVKSAPAGKVVVHDVPLLVETGAQDRYQLVVMIEASLETRLERLEGRGLSTQLALTRMKNQGSDQERRSVADIVLNNDGPSENIQAAVNEMMEHRLLPFAANIAAERVAVSGHACPNLLSAEEALARILERINVIVPASKVSETLIQIERADDALYKLGFVPVVGGYASCDPGRAVQLRIDS</sequence>
<dbReference type="GO" id="GO:0005524">
    <property type="term" value="F:ATP binding"/>
    <property type="evidence" value="ECO:0007669"/>
    <property type="project" value="UniProtKB-KW"/>
</dbReference>
<protein>
    <submittedName>
        <fullName evidence="3">Unannotated protein</fullName>
    </submittedName>
</protein>
<evidence type="ECO:0000256" key="2">
    <source>
        <dbReference type="ARBA" id="ARBA00022840"/>
    </source>
</evidence>
<dbReference type="PANTHER" id="PTHR10695">
    <property type="entry name" value="DEPHOSPHO-COA KINASE-RELATED"/>
    <property type="match status" value="1"/>
</dbReference>
<dbReference type="EMBL" id="CAEZXB010000001">
    <property type="protein sequence ID" value="CAB4664500.1"/>
    <property type="molecule type" value="Genomic_DNA"/>
</dbReference>
<dbReference type="CDD" id="cd02022">
    <property type="entry name" value="DPCK"/>
    <property type="match status" value="1"/>
</dbReference>
<dbReference type="PANTHER" id="PTHR10695:SF46">
    <property type="entry name" value="BIFUNCTIONAL COENZYME A SYNTHASE-RELATED"/>
    <property type="match status" value="1"/>
</dbReference>
<dbReference type="EMBL" id="CAFBAA010000002">
    <property type="protein sequence ID" value="CAB4840344.1"/>
    <property type="molecule type" value="Genomic_DNA"/>
</dbReference>
<keyword evidence="2" id="KW-0067">ATP-binding</keyword>
<organism evidence="3">
    <name type="scientific">freshwater metagenome</name>
    <dbReference type="NCBI Taxonomy" id="449393"/>
    <lineage>
        <taxon>unclassified sequences</taxon>
        <taxon>metagenomes</taxon>
        <taxon>ecological metagenomes</taxon>
    </lineage>
</organism>
<proteinExistence type="inferred from homology"/>
<evidence type="ECO:0000313" key="5">
    <source>
        <dbReference type="EMBL" id="CAB4840344.1"/>
    </source>
</evidence>
<accession>A0A6J6LRK4</accession>
<name>A0A6J6LRK4_9ZZZZ</name>
<dbReference type="SUPFAM" id="SSF52540">
    <property type="entry name" value="P-loop containing nucleoside triphosphate hydrolases"/>
    <property type="match status" value="1"/>
</dbReference>
<dbReference type="NCBIfam" id="TIGR00152">
    <property type="entry name" value="dephospho-CoA kinase"/>
    <property type="match status" value="1"/>
</dbReference>
<dbReference type="EMBL" id="CAEZXN010000005">
    <property type="protein sequence ID" value="CAB4687637.1"/>
    <property type="molecule type" value="Genomic_DNA"/>
</dbReference>
<gene>
    <name evidence="3" type="ORF">UFOPK2342_00047</name>
    <name evidence="4" type="ORF">UFOPK2423_00348</name>
    <name evidence="5" type="ORF">UFOPK3266_00105</name>
</gene>
<keyword evidence="1" id="KW-0547">Nucleotide-binding</keyword>
<dbReference type="HAMAP" id="MF_00376">
    <property type="entry name" value="Dephospho_CoA_kinase"/>
    <property type="match status" value="1"/>
</dbReference>
<dbReference type="InterPro" id="IPR001977">
    <property type="entry name" value="Depp_CoAkinase"/>
</dbReference>
<reference evidence="3" key="1">
    <citation type="submission" date="2020-05" db="EMBL/GenBank/DDBJ databases">
        <authorList>
            <person name="Chiriac C."/>
            <person name="Salcher M."/>
            <person name="Ghai R."/>
            <person name="Kavagutti S V."/>
        </authorList>
    </citation>
    <scope>NUCLEOTIDE SEQUENCE</scope>
</reference>
<dbReference type="Pfam" id="PF01121">
    <property type="entry name" value="CoaE"/>
    <property type="match status" value="1"/>
</dbReference>